<dbReference type="AlphaFoldDB" id="A0A1H0Y8V2"/>
<evidence type="ECO:0000313" key="2">
    <source>
        <dbReference type="EMBL" id="SDQ11595.1"/>
    </source>
</evidence>
<feature type="transmembrane region" description="Helical" evidence="1">
    <location>
        <begin position="6"/>
        <end position="23"/>
    </location>
</feature>
<dbReference type="EMBL" id="FNJW01000008">
    <property type="protein sequence ID" value="SDQ11595.1"/>
    <property type="molecule type" value="Genomic_DNA"/>
</dbReference>
<accession>A0A1H0Y8V2</accession>
<keyword evidence="1" id="KW-0812">Transmembrane</keyword>
<reference evidence="3" key="1">
    <citation type="submission" date="2016-10" db="EMBL/GenBank/DDBJ databases">
        <authorList>
            <person name="Varghese N."/>
            <person name="Submissions S."/>
        </authorList>
    </citation>
    <scope>NUCLEOTIDE SEQUENCE [LARGE SCALE GENOMIC DNA]</scope>
    <source>
        <strain evidence="3">MPL-11</strain>
    </source>
</reference>
<dbReference type="OrthoDB" id="2454584at2"/>
<evidence type="ECO:0000256" key="1">
    <source>
        <dbReference type="SAM" id="Phobius"/>
    </source>
</evidence>
<proteinExistence type="predicted"/>
<organism evidence="2 3">
    <name type="scientific">Carnobacterium viridans</name>
    <dbReference type="NCBI Taxonomy" id="174587"/>
    <lineage>
        <taxon>Bacteria</taxon>
        <taxon>Bacillati</taxon>
        <taxon>Bacillota</taxon>
        <taxon>Bacilli</taxon>
        <taxon>Lactobacillales</taxon>
        <taxon>Carnobacteriaceae</taxon>
        <taxon>Carnobacterium</taxon>
    </lineage>
</organism>
<name>A0A1H0Y8V2_9LACT</name>
<gene>
    <name evidence="2" type="ORF">SAMN04487752_0782</name>
</gene>
<dbReference type="Proteomes" id="UP000199481">
    <property type="component" value="Unassembled WGS sequence"/>
</dbReference>
<protein>
    <recommendedName>
        <fullName evidence="4">Helix-turn-helix domain of resolvase</fullName>
    </recommendedName>
</protein>
<sequence>MDLWIIVIILLVIAVALIGWSFYKKDNGEKIKEEFEELSLQLLQDIYSLKKRVSVLEEEMNIQVTETPTSAKIHDVLKKHVVSLYTQGVAVEDIVMQTRLSEATVKVVIDEYVKNN</sequence>
<evidence type="ECO:0008006" key="4">
    <source>
        <dbReference type="Google" id="ProtNLM"/>
    </source>
</evidence>
<keyword evidence="1" id="KW-0472">Membrane</keyword>
<dbReference type="RefSeq" id="WP_035023258.1">
    <property type="nucleotide sequence ID" value="NZ_CP084916.1"/>
</dbReference>
<keyword evidence="3" id="KW-1185">Reference proteome</keyword>
<keyword evidence="1" id="KW-1133">Transmembrane helix</keyword>
<evidence type="ECO:0000313" key="3">
    <source>
        <dbReference type="Proteomes" id="UP000199481"/>
    </source>
</evidence>